<keyword evidence="5" id="KW-0482">Metalloprotease</keyword>
<dbReference type="Gene3D" id="3.40.140.10">
    <property type="entry name" value="Cytidine Deaminase, domain 2"/>
    <property type="match status" value="1"/>
</dbReference>
<dbReference type="Pfam" id="PF04002">
    <property type="entry name" value="RadC"/>
    <property type="match status" value="1"/>
</dbReference>
<dbReference type="GO" id="GO:0008237">
    <property type="term" value="F:metallopeptidase activity"/>
    <property type="evidence" value="ECO:0007669"/>
    <property type="project" value="UniProtKB-KW"/>
</dbReference>
<keyword evidence="2" id="KW-0479">Metal-binding</keyword>
<dbReference type="Proteomes" id="UP001148185">
    <property type="component" value="Unassembled WGS sequence"/>
</dbReference>
<dbReference type="PANTHER" id="PTHR30471:SF3">
    <property type="entry name" value="UPF0758 PROTEIN YEES-RELATED"/>
    <property type="match status" value="1"/>
</dbReference>
<dbReference type="InterPro" id="IPR001405">
    <property type="entry name" value="UPF0758"/>
</dbReference>
<dbReference type="InterPro" id="IPR037518">
    <property type="entry name" value="MPN"/>
</dbReference>
<name>A0A9X4C739_9PSED</name>
<feature type="domain" description="MPN" evidence="6">
    <location>
        <begin position="40"/>
        <end position="162"/>
    </location>
</feature>
<dbReference type="PROSITE" id="PS50249">
    <property type="entry name" value="MPN"/>
    <property type="match status" value="1"/>
</dbReference>
<dbReference type="InterPro" id="IPR025657">
    <property type="entry name" value="RadC_JAB"/>
</dbReference>
<dbReference type="EMBL" id="JAMDHA010000037">
    <property type="protein sequence ID" value="MDD1011135.1"/>
    <property type="molecule type" value="Genomic_DNA"/>
</dbReference>
<dbReference type="PROSITE" id="PS01302">
    <property type="entry name" value="UPF0758"/>
    <property type="match status" value="1"/>
</dbReference>
<keyword evidence="8" id="KW-1185">Reference proteome</keyword>
<keyword evidence="3" id="KW-0378">Hydrolase</keyword>
<evidence type="ECO:0000313" key="7">
    <source>
        <dbReference type="EMBL" id="MDD1011135.1"/>
    </source>
</evidence>
<evidence type="ECO:0000256" key="3">
    <source>
        <dbReference type="ARBA" id="ARBA00022801"/>
    </source>
</evidence>
<keyword evidence="4" id="KW-0862">Zinc</keyword>
<evidence type="ECO:0000313" key="8">
    <source>
        <dbReference type="Proteomes" id="UP001148185"/>
    </source>
</evidence>
<dbReference type="SUPFAM" id="SSF102712">
    <property type="entry name" value="JAB1/MPN domain"/>
    <property type="match status" value="1"/>
</dbReference>
<evidence type="ECO:0000256" key="1">
    <source>
        <dbReference type="ARBA" id="ARBA00022670"/>
    </source>
</evidence>
<organism evidence="7 8">
    <name type="scientific">Pseudomonas shahriarae</name>
    <dbReference type="NCBI Taxonomy" id="2745512"/>
    <lineage>
        <taxon>Bacteria</taxon>
        <taxon>Pseudomonadati</taxon>
        <taxon>Pseudomonadota</taxon>
        <taxon>Gammaproteobacteria</taxon>
        <taxon>Pseudomonadales</taxon>
        <taxon>Pseudomonadaceae</taxon>
        <taxon>Pseudomonas</taxon>
    </lineage>
</organism>
<comment type="caution">
    <text evidence="7">The sequence shown here is derived from an EMBL/GenBank/DDBJ whole genome shotgun (WGS) entry which is preliminary data.</text>
</comment>
<proteinExistence type="predicted"/>
<keyword evidence="1" id="KW-0645">Protease</keyword>
<dbReference type="GO" id="GO:0006508">
    <property type="term" value="P:proteolysis"/>
    <property type="evidence" value="ECO:0007669"/>
    <property type="project" value="UniProtKB-KW"/>
</dbReference>
<dbReference type="AlphaFoldDB" id="A0A9X4C739"/>
<evidence type="ECO:0000256" key="4">
    <source>
        <dbReference type="ARBA" id="ARBA00022833"/>
    </source>
</evidence>
<dbReference type="InterPro" id="IPR020891">
    <property type="entry name" value="UPF0758_CS"/>
</dbReference>
<dbReference type="CDD" id="cd08071">
    <property type="entry name" value="MPN_DUF2466"/>
    <property type="match status" value="1"/>
</dbReference>
<dbReference type="PANTHER" id="PTHR30471">
    <property type="entry name" value="DNA REPAIR PROTEIN RADC"/>
    <property type="match status" value="1"/>
</dbReference>
<reference evidence="7 8" key="1">
    <citation type="submission" date="2022-05" db="EMBL/GenBank/DDBJ databases">
        <title>Novel Pseudomonas spp. Isolated from a Rainbow Trout Aquaculture Facility.</title>
        <authorList>
            <person name="Testerman T."/>
            <person name="Graf J."/>
        </authorList>
    </citation>
    <scope>NUCLEOTIDE SEQUENCE [LARGE SCALE GENOMIC DNA]</scope>
    <source>
        <strain evidence="7 8">ID1042</strain>
    </source>
</reference>
<protein>
    <submittedName>
        <fullName evidence="7">DNA repair protein RadC</fullName>
    </submittedName>
</protein>
<gene>
    <name evidence="7" type="ORF">M5G27_27055</name>
</gene>
<dbReference type="RefSeq" id="WP_050682304.1">
    <property type="nucleotide sequence ID" value="NZ_JAMDHA010000037.1"/>
</dbReference>
<evidence type="ECO:0000256" key="2">
    <source>
        <dbReference type="ARBA" id="ARBA00022723"/>
    </source>
</evidence>
<evidence type="ECO:0000256" key="5">
    <source>
        <dbReference type="ARBA" id="ARBA00023049"/>
    </source>
</evidence>
<evidence type="ECO:0000259" key="6">
    <source>
        <dbReference type="PROSITE" id="PS50249"/>
    </source>
</evidence>
<dbReference type="GO" id="GO:0046872">
    <property type="term" value="F:metal ion binding"/>
    <property type="evidence" value="ECO:0007669"/>
    <property type="project" value="UniProtKB-KW"/>
</dbReference>
<sequence length="162" mass="17938">MFIETSDNSNVFQLLGETVTADEIIEAANEIINKRFAKGARFDSPDRARHFFKFKLGEKDREVFGVAYLDAQHRLIAFEEVFAGGHQHVSVHPGVVAKRALQHNAPKVILAHNHPSGDCSPSPEDLSMTASLKQALMLVEVTLIDHIIVGKQCYSLCDNGQI</sequence>
<accession>A0A9X4C739</accession>